<evidence type="ECO:0000313" key="17">
    <source>
        <dbReference type="Proteomes" id="UP000318554"/>
    </source>
</evidence>
<evidence type="ECO:0000256" key="3">
    <source>
        <dbReference type="ARBA" id="ARBA00012438"/>
    </source>
</evidence>
<dbReference type="GO" id="GO:0005737">
    <property type="term" value="C:cytoplasm"/>
    <property type="evidence" value="ECO:0007669"/>
    <property type="project" value="UniProtKB-ARBA"/>
</dbReference>
<dbReference type="InterPro" id="IPR038318">
    <property type="entry name" value="KdpD_sf"/>
</dbReference>
<dbReference type="PANTHER" id="PTHR45569">
    <property type="entry name" value="SENSOR PROTEIN KDPD"/>
    <property type="match status" value="1"/>
</dbReference>
<dbReference type="SMART" id="SM00388">
    <property type="entry name" value="HisKA"/>
    <property type="match status" value="1"/>
</dbReference>
<evidence type="ECO:0000256" key="14">
    <source>
        <dbReference type="SAM" id="Phobius"/>
    </source>
</evidence>
<protein>
    <recommendedName>
        <fullName evidence="3">histidine kinase</fullName>
        <ecNumber evidence="3">2.7.13.3</ecNumber>
    </recommendedName>
</protein>
<feature type="transmembrane region" description="Helical" evidence="14">
    <location>
        <begin position="410"/>
        <end position="427"/>
    </location>
</feature>
<feature type="transmembrane region" description="Helical" evidence="14">
    <location>
        <begin position="485"/>
        <end position="504"/>
    </location>
</feature>
<dbReference type="InterPro" id="IPR036890">
    <property type="entry name" value="HATPase_C_sf"/>
</dbReference>
<dbReference type="InterPro" id="IPR036097">
    <property type="entry name" value="HisK_dim/P_sf"/>
</dbReference>
<evidence type="ECO:0000256" key="8">
    <source>
        <dbReference type="ARBA" id="ARBA00022777"/>
    </source>
</evidence>
<keyword evidence="11" id="KW-0902">Two-component regulatory system</keyword>
<reference evidence="16 17" key="1">
    <citation type="submission" date="2019-07" db="EMBL/GenBank/DDBJ databases">
        <title>Tepidimonas aquatica CLN-1 draft genome.</title>
        <authorList>
            <person name="Da Costa M.S."/>
            <person name="Froufe H.J.C."/>
            <person name="Egas C."/>
            <person name="Albuquerque L."/>
        </authorList>
    </citation>
    <scope>NUCLEOTIDE SEQUENCE [LARGE SCALE GENOMIC DNA]</scope>
    <source>
        <strain evidence="16 17">CLN-1</strain>
    </source>
</reference>
<name>A0A554WED0_9BURK</name>
<feature type="domain" description="Histidine kinase" evidence="15">
    <location>
        <begin position="675"/>
        <end position="888"/>
    </location>
</feature>
<dbReference type="FunFam" id="3.40.50.300:FF:000483">
    <property type="entry name" value="Sensor histidine kinase KdpD"/>
    <property type="match status" value="1"/>
</dbReference>
<dbReference type="InterPro" id="IPR027417">
    <property type="entry name" value="P-loop_NTPase"/>
</dbReference>
<keyword evidence="8" id="KW-0418">Kinase</keyword>
<dbReference type="Pfam" id="PF13492">
    <property type="entry name" value="GAF_3"/>
    <property type="match status" value="1"/>
</dbReference>
<evidence type="ECO:0000256" key="5">
    <source>
        <dbReference type="ARBA" id="ARBA00022679"/>
    </source>
</evidence>
<dbReference type="Pfam" id="PF02518">
    <property type="entry name" value="HATPase_c"/>
    <property type="match status" value="1"/>
</dbReference>
<dbReference type="InterPro" id="IPR003018">
    <property type="entry name" value="GAF"/>
</dbReference>
<dbReference type="PROSITE" id="PS50109">
    <property type="entry name" value="HIS_KIN"/>
    <property type="match status" value="1"/>
</dbReference>
<dbReference type="InterPro" id="IPR052023">
    <property type="entry name" value="Histidine_kinase_KdpD"/>
</dbReference>
<evidence type="ECO:0000256" key="9">
    <source>
        <dbReference type="ARBA" id="ARBA00022840"/>
    </source>
</evidence>
<dbReference type="Pfam" id="PF02702">
    <property type="entry name" value="KdpD"/>
    <property type="match status" value="1"/>
</dbReference>
<dbReference type="Gene3D" id="3.40.50.300">
    <property type="entry name" value="P-loop containing nucleotide triphosphate hydrolases"/>
    <property type="match status" value="1"/>
</dbReference>
<evidence type="ECO:0000256" key="1">
    <source>
        <dbReference type="ARBA" id="ARBA00000085"/>
    </source>
</evidence>
<dbReference type="Gene3D" id="3.30.565.10">
    <property type="entry name" value="Histidine kinase-like ATPase, C-terminal domain"/>
    <property type="match status" value="1"/>
</dbReference>
<dbReference type="SMART" id="SM00387">
    <property type="entry name" value="HATPase_c"/>
    <property type="match status" value="1"/>
</dbReference>
<evidence type="ECO:0000256" key="10">
    <source>
        <dbReference type="ARBA" id="ARBA00022989"/>
    </source>
</evidence>
<dbReference type="Gene3D" id="1.10.287.130">
    <property type="match status" value="1"/>
</dbReference>
<feature type="region of interest" description="Disordered" evidence="13">
    <location>
        <begin position="874"/>
        <end position="896"/>
    </location>
</feature>
<keyword evidence="17" id="KW-1185">Reference proteome</keyword>
<keyword evidence="4" id="KW-0597">Phosphoprotein</keyword>
<dbReference type="OrthoDB" id="9806130at2"/>
<dbReference type="RefSeq" id="WP_144326738.1">
    <property type="nucleotide sequence ID" value="NZ_VJNA01000034.1"/>
</dbReference>
<dbReference type="SUPFAM" id="SSF55781">
    <property type="entry name" value="GAF domain-like"/>
    <property type="match status" value="1"/>
</dbReference>
<dbReference type="PRINTS" id="PR00344">
    <property type="entry name" value="BCTRLSENSOR"/>
</dbReference>
<dbReference type="GO" id="GO:0005886">
    <property type="term" value="C:plasma membrane"/>
    <property type="evidence" value="ECO:0007669"/>
    <property type="project" value="TreeGrafter"/>
</dbReference>
<comment type="catalytic activity">
    <reaction evidence="1">
        <text>ATP + protein L-histidine = ADP + protein N-phospho-L-histidine.</text>
        <dbReference type="EC" id="2.7.13.3"/>
    </reaction>
</comment>
<comment type="caution">
    <text evidence="16">The sequence shown here is derived from an EMBL/GenBank/DDBJ whole genome shotgun (WGS) entry which is preliminary data.</text>
</comment>
<dbReference type="GO" id="GO:0000155">
    <property type="term" value="F:phosphorelay sensor kinase activity"/>
    <property type="evidence" value="ECO:0007669"/>
    <property type="project" value="InterPro"/>
</dbReference>
<comment type="subcellular location">
    <subcellularLocation>
        <location evidence="2">Membrane</location>
        <topology evidence="2">Multi-pass membrane protein</topology>
    </subcellularLocation>
</comment>
<dbReference type="InterPro" id="IPR005467">
    <property type="entry name" value="His_kinase_dom"/>
</dbReference>
<dbReference type="CDD" id="cd00075">
    <property type="entry name" value="HATPase"/>
    <property type="match status" value="1"/>
</dbReference>
<evidence type="ECO:0000259" key="15">
    <source>
        <dbReference type="PROSITE" id="PS50109"/>
    </source>
</evidence>
<keyword evidence="6 14" id="KW-0812">Transmembrane</keyword>
<gene>
    <name evidence="16" type="primary">kdpD</name>
    <name evidence="16" type="ORF">Taqua_02235</name>
</gene>
<dbReference type="Gene3D" id="1.20.120.620">
    <property type="entry name" value="Backbone structure of the membrane domain of e. Coli histidine kinase receptor kdpd"/>
    <property type="match status" value="1"/>
</dbReference>
<dbReference type="InterPro" id="IPR003594">
    <property type="entry name" value="HATPase_dom"/>
</dbReference>
<sequence>MSRPPDRPDPDRLLAEVQADEARQRRGRLKLFFGACPGVGKTYAMLQALHERQREGVAVCVGIVETHGRKETQALLEGLPVLPRKRLEYRGRELTEFDLDAALASSAALIAVDELAHTNAPGSRHAKRWQDVEELLAAGFDVYTTVNVQHLESLHDVVAAITGVRVRETVPDRVFDAADDVTLIDLPAADLIQRLRNGKVYLPDVAQSAVERFFRPGNLIALRELALRRVADRVDAQMRAQRTREDPGRVWPARERLLVGLGGARDAPVVRAAARLASRLEAEWIAVYVDRLDDRASRQEREAVLELLGEARRLGADVLTLAGDDVPASLVRCARERNANRIVLGAAAEASGWRRLWTALRGDLASAVQRRAPEVDVVRIGVAAGRPGAAVQARPALGAPDREPRTRHPLAWAAAACALATVVAWPLARVFDLANIVMVYLLAVVLVALRAGRTAGALAALLAVLCFDFFFVQPQLSFAVSDTQYLLTFALMLAVALIIGQLTARLRFAVLAIRERERRSALLTRLANALSGALESERIVEIAEETVGAHFQAAITVVLPDAGHRVRPARPERSVDVSIAQWVLDHGESAGAGTGTLAAAPARYLPLKAPMRVRGVLVVAPRAEPPWRRPEDLETLEACAGQIAVALERVHFVEVARDTLVQMEGERLRNTLLLSLSHDLRTPVAGMLGTAELALQRGAEGPTRPLLQALVEQARAMQSLLDNLLQLARLQSGQARLDRQWHALEEIVASALGHVRSACAGHGLEVRLAAGLPLVEVDALLLERALVNLLDNACKHTPAGCRIAVDARLDPGGTLVIEVADDGPGWPGDDPSRLFAPFQRGAAESPMTGMGLGLALVERIAALHGGRVEARKREPQGSVFALHLPQRPAPQEGVET</sequence>
<proteinExistence type="predicted"/>
<dbReference type="SUPFAM" id="SSF55874">
    <property type="entry name" value="ATPase domain of HSP90 chaperone/DNA topoisomerase II/histidine kinase"/>
    <property type="match status" value="1"/>
</dbReference>
<dbReference type="InterPro" id="IPR025201">
    <property type="entry name" value="KdpD_TM"/>
</dbReference>
<dbReference type="PANTHER" id="PTHR45569:SF1">
    <property type="entry name" value="SENSOR PROTEIN KDPD"/>
    <property type="match status" value="1"/>
</dbReference>
<dbReference type="CDD" id="cd00082">
    <property type="entry name" value="HisKA"/>
    <property type="match status" value="1"/>
</dbReference>
<dbReference type="Gene3D" id="3.40.50.620">
    <property type="entry name" value="HUPs"/>
    <property type="match status" value="1"/>
</dbReference>
<evidence type="ECO:0000256" key="6">
    <source>
        <dbReference type="ARBA" id="ARBA00022692"/>
    </source>
</evidence>
<keyword evidence="10 14" id="KW-1133">Transmembrane helix</keyword>
<dbReference type="EMBL" id="VJNA01000034">
    <property type="protein sequence ID" value="TSE21917.1"/>
    <property type="molecule type" value="Genomic_DNA"/>
</dbReference>
<dbReference type="InterPro" id="IPR003661">
    <property type="entry name" value="HisK_dim/P_dom"/>
</dbReference>
<keyword evidence="9" id="KW-0067">ATP-binding</keyword>
<dbReference type="InterPro" id="IPR003852">
    <property type="entry name" value="Sig_transdc_His_kinase_KdpD_N"/>
</dbReference>
<dbReference type="EC" id="2.7.13.3" evidence="3"/>
<keyword evidence="12 14" id="KW-0472">Membrane</keyword>
<dbReference type="Proteomes" id="UP000318554">
    <property type="component" value="Unassembled WGS sequence"/>
</dbReference>
<evidence type="ECO:0000256" key="7">
    <source>
        <dbReference type="ARBA" id="ARBA00022741"/>
    </source>
</evidence>
<dbReference type="GO" id="GO:0005524">
    <property type="term" value="F:ATP binding"/>
    <property type="evidence" value="ECO:0007669"/>
    <property type="project" value="UniProtKB-KW"/>
</dbReference>
<dbReference type="AlphaFoldDB" id="A0A554WED0"/>
<dbReference type="InterPro" id="IPR014729">
    <property type="entry name" value="Rossmann-like_a/b/a_fold"/>
</dbReference>
<evidence type="ECO:0000256" key="12">
    <source>
        <dbReference type="ARBA" id="ARBA00023136"/>
    </source>
</evidence>
<keyword evidence="7" id="KW-0547">Nucleotide-binding</keyword>
<evidence type="ECO:0000256" key="13">
    <source>
        <dbReference type="SAM" id="MobiDB-lite"/>
    </source>
</evidence>
<accession>A0A554WED0</accession>
<evidence type="ECO:0000256" key="2">
    <source>
        <dbReference type="ARBA" id="ARBA00004141"/>
    </source>
</evidence>
<dbReference type="Gene3D" id="3.30.450.40">
    <property type="match status" value="1"/>
</dbReference>
<evidence type="ECO:0000256" key="4">
    <source>
        <dbReference type="ARBA" id="ARBA00022553"/>
    </source>
</evidence>
<evidence type="ECO:0000256" key="11">
    <source>
        <dbReference type="ARBA" id="ARBA00023012"/>
    </source>
</evidence>
<dbReference type="SUPFAM" id="SSF47384">
    <property type="entry name" value="Homodimeric domain of signal transducing histidine kinase"/>
    <property type="match status" value="1"/>
</dbReference>
<feature type="transmembrane region" description="Helical" evidence="14">
    <location>
        <begin position="433"/>
        <end position="449"/>
    </location>
</feature>
<dbReference type="SUPFAM" id="SSF52402">
    <property type="entry name" value="Adenine nucleotide alpha hydrolases-like"/>
    <property type="match status" value="1"/>
</dbReference>
<keyword evidence="5 16" id="KW-0808">Transferase</keyword>
<evidence type="ECO:0000313" key="16">
    <source>
        <dbReference type="EMBL" id="TSE21917.1"/>
    </source>
</evidence>
<dbReference type="Pfam" id="PF00512">
    <property type="entry name" value="HisKA"/>
    <property type="match status" value="1"/>
</dbReference>
<organism evidence="16 17">
    <name type="scientific">Tepidimonas aquatica</name>
    <dbReference type="NCBI Taxonomy" id="247482"/>
    <lineage>
        <taxon>Bacteria</taxon>
        <taxon>Pseudomonadati</taxon>
        <taxon>Pseudomonadota</taxon>
        <taxon>Betaproteobacteria</taxon>
        <taxon>Burkholderiales</taxon>
        <taxon>Tepidimonas</taxon>
    </lineage>
</organism>
<dbReference type="InterPro" id="IPR029016">
    <property type="entry name" value="GAF-like_dom_sf"/>
</dbReference>
<feature type="transmembrane region" description="Helical" evidence="14">
    <location>
        <begin position="456"/>
        <end position="473"/>
    </location>
</feature>
<dbReference type="Pfam" id="PF13493">
    <property type="entry name" value="DUF4118"/>
    <property type="match status" value="1"/>
</dbReference>
<dbReference type="InterPro" id="IPR004358">
    <property type="entry name" value="Sig_transdc_His_kin-like_C"/>
</dbReference>